<evidence type="ECO:0000313" key="1">
    <source>
        <dbReference type="EMBL" id="GAA3941911.1"/>
    </source>
</evidence>
<evidence type="ECO:0008006" key="3">
    <source>
        <dbReference type="Google" id="ProtNLM"/>
    </source>
</evidence>
<evidence type="ECO:0000313" key="2">
    <source>
        <dbReference type="Proteomes" id="UP001501591"/>
    </source>
</evidence>
<name>A0ABP7NB96_9MICO</name>
<accession>A0ABP7NB96</accession>
<gene>
    <name evidence="1" type="ORF">GCM10022383_19650</name>
</gene>
<protein>
    <recommendedName>
        <fullName evidence="3">DNA primase</fullName>
    </recommendedName>
</protein>
<dbReference type="Proteomes" id="UP001501591">
    <property type="component" value="Unassembled WGS sequence"/>
</dbReference>
<organism evidence="1 2">
    <name type="scientific">Microbacterium soli</name>
    <dbReference type="NCBI Taxonomy" id="446075"/>
    <lineage>
        <taxon>Bacteria</taxon>
        <taxon>Bacillati</taxon>
        <taxon>Actinomycetota</taxon>
        <taxon>Actinomycetes</taxon>
        <taxon>Micrococcales</taxon>
        <taxon>Microbacteriaceae</taxon>
        <taxon>Microbacterium</taxon>
    </lineage>
</organism>
<reference evidence="2" key="1">
    <citation type="journal article" date="2019" name="Int. J. Syst. Evol. Microbiol.">
        <title>The Global Catalogue of Microorganisms (GCM) 10K type strain sequencing project: providing services to taxonomists for standard genome sequencing and annotation.</title>
        <authorList>
            <consortium name="The Broad Institute Genomics Platform"/>
            <consortium name="The Broad Institute Genome Sequencing Center for Infectious Disease"/>
            <person name="Wu L."/>
            <person name="Ma J."/>
        </authorList>
    </citation>
    <scope>NUCLEOTIDE SEQUENCE [LARGE SCALE GENOMIC DNA]</scope>
    <source>
        <strain evidence="2">JCM 17024</strain>
    </source>
</reference>
<comment type="caution">
    <text evidence="1">The sequence shown here is derived from an EMBL/GenBank/DDBJ whole genome shotgun (WGS) entry which is preliminary data.</text>
</comment>
<dbReference type="EMBL" id="BAABCP010000001">
    <property type="protein sequence ID" value="GAA3941911.1"/>
    <property type="molecule type" value="Genomic_DNA"/>
</dbReference>
<proteinExistence type="predicted"/>
<sequence length="201" mass="21783">MRIESMSTAELQKLAADVAVELRRRALSRRCEWCGSSFVPKSAKGRFCSPRCRVAAHRNLLPGELTSRARWVRWSAAKVPLTVDGDPAKANDASTWTTYENAKASAAGVGVGFVLNGDGIACIDVDDCITDGAVDDRVWDLIDATEGVFMVEISPSGNGVHIWHHGAAGKGSRRLENGLKVERYSKGRYVTVTGRRLGNHG</sequence>
<keyword evidence="2" id="KW-1185">Reference proteome</keyword>